<evidence type="ECO:0000259" key="1">
    <source>
        <dbReference type="Pfam" id="PF01243"/>
    </source>
</evidence>
<reference evidence="2 3" key="1">
    <citation type="submission" date="2018-08" db="EMBL/GenBank/DDBJ databases">
        <title>A genome reference for cultivated species of the human gut microbiota.</title>
        <authorList>
            <person name="Zou Y."/>
            <person name="Xue W."/>
            <person name="Luo G."/>
        </authorList>
    </citation>
    <scope>NUCLEOTIDE SEQUENCE [LARGE SCALE GENOMIC DNA]</scope>
    <source>
        <strain evidence="2 3">AF24-29</strain>
    </source>
</reference>
<gene>
    <name evidence="2" type="ORF">DWY25_14640</name>
</gene>
<protein>
    <submittedName>
        <fullName evidence="2">Pyridoxamine 5'-phosphate oxidase family protein</fullName>
    </submittedName>
</protein>
<keyword evidence="3" id="KW-1185">Reference proteome</keyword>
<dbReference type="InterPro" id="IPR011576">
    <property type="entry name" value="Pyridox_Oxase_N"/>
</dbReference>
<dbReference type="Pfam" id="PF01243">
    <property type="entry name" value="PNPOx_N"/>
    <property type="match status" value="1"/>
</dbReference>
<accession>A0A412FN25</accession>
<dbReference type="Proteomes" id="UP000284178">
    <property type="component" value="Unassembled WGS sequence"/>
</dbReference>
<dbReference type="Gene3D" id="2.30.110.10">
    <property type="entry name" value="Electron Transport, Fmn-binding Protein, Chain A"/>
    <property type="match status" value="1"/>
</dbReference>
<dbReference type="AlphaFoldDB" id="A0A412FN25"/>
<evidence type="ECO:0000313" key="2">
    <source>
        <dbReference type="EMBL" id="RGR69536.1"/>
    </source>
</evidence>
<dbReference type="RefSeq" id="WP_117895861.1">
    <property type="nucleotide sequence ID" value="NZ_CABJCV010000023.1"/>
</dbReference>
<organism evidence="2 3">
    <name type="scientific">Holdemania filiformis</name>
    <dbReference type="NCBI Taxonomy" id="61171"/>
    <lineage>
        <taxon>Bacteria</taxon>
        <taxon>Bacillati</taxon>
        <taxon>Bacillota</taxon>
        <taxon>Erysipelotrichia</taxon>
        <taxon>Erysipelotrichales</taxon>
        <taxon>Erysipelotrichaceae</taxon>
        <taxon>Holdemania</taxon>
    </lineage>
</organism>
<dbReference type="InterPro" id="IPR012349">
    <property type="entry name" value="Split_barrel_FMN-bd"/>
</dbReference>
<dbReference type="EMBL" id="QRUP01000023">
    <property type="protein sequence ID" value="RGR69536.1"/>
    <property type="molecule type" value="Genomic_DNA"/>
</dbReference>
<evidence type="ECO:0000313" key="3">
    <source>
        <dbReference type="Proteomes" id="UP000284178"/>
    </source>
</evidence>
<proteinExistence type="predicted"/>
<dbReference type="GeneID" id="83016638"/>
<name>A0A412FN25_9FIRM</name>
<feature type="domain" description="Pyridoxamine 5'-phosphate oxidase N-terminal" evidence="1">
    <location>
        <begin position="22"/>
        <end position="119"/>
    </location>
</feature>
<sequence>MKAMEQALALMNERFGKDTELSLATLDGEQPAVRIVNSVYQDGSFYVITDQRSRKMKQIAAHPQVAVCGFWFSASGIGENLGALKLKQNQAKRQWLETAFSAWLGNGHIDLDNPNTILLRIRLTQGVLMSHGTRYDLDFTQKENSV</sequence>
<dbReference type="SUPFAM" id="SSF50475">
    <property type="entry name" value="FMN-binding split barrel"/>
    <property type="match status" value="1"/>
</dbReference>
<comment type="caution">
    <text evidence="2">The sequence shown here is derived from an EMBL/GenBank/DDBJ whole genome shotgun (WGS) entry which is preliminary data.</text>
</comment>